<evidence type="ECO:0000256" key="11">
    <source>
        <dbReference type="ARBA" id="ARBA00023239"/>
    </source>
</evidence>
<proteinExistence type="evidence at transcript level"/>
<keyword evidence="5" id="KW-0479">Metal-binding</keyword>
<dbReference type="EC" id="4.6.1.1" evidence="3"/>
<gene>
    <name evidence="13" type="primary">gc5</name>
</gene>
<dbReference type="Gene3D" id="3.30.70.1230">
    <property type="entry name" value="Nucleotide cyclase"/>
    <property type="match status" value="1"/>
</dbReference>
<evidence type="ECO:0000256" key="7">
    <source>
        <dbReference type="ARBA" id="ARBA00022840"/>
    </source>
</evidence>
<evidence type="ECO:0000256" key="2">
    <source>
        <dbReference type="ARBA" id="ARBA00004141"/>
    </source>
</evidence>
<accession>Q9U925</accession>
<dbReference type="AlphaFoldDB" id="Q9U925"/>
<dbReference type="GO" id="GO:0046872">
    <property type="term" value="F:metal ion binding"/>
    <property type="evidence" value="ECO:0007669"/>
    <property type="project" value="UniProtKB-KW"/>
</dbReference>
<dbReference type="GO" id="GO:0005524">
    <property type="term" value="F:ATP binding"/>
    <property type="evidence" value="ECO:0007669"/>
    <property type="project" value="UniProtKB-KW"/>
</dbReference>
<keyword evidence="7" id="KW-0067">ATP-binding</keyword>
<keyword evidence="6" id="KW-0547">Nucleotide-binding</keyword>
<dbReference type="SUPFAM" id="SSF55073">
    <property type="entry name" value="Nucleotide cyclase"/>
    <property type="match status" value="1"/>
</dbReference>
<evidence type="ECO:0000256" key="9">
    <source>
        <dbReference type="ARBA" id="ARBA00022989"/>
    </source>
</evidence>
<dbReference type="Pfam" id="PF00211">
    <property type="entry name" value="Guanylate_cyc"/>
    <property type="match status" value="1"/>
</dbReference>
<evidence type="ECO:0000256" key="3">
    <source>
        <dbReference type="ARBA" id="ARBA00012201"/>
    </source>
</evidence>
<evidence type="ECO:0000256" key="8">
    <source>
        <dbReference type="ARBA" id="ARBA00022842"/>
    </source>
</evidence>
<dbReference type="PANTHER" id="PTHR45627:SF12">
    <property type="entry name" value="ADENYLATE CYCLASE TYPE 2"/>
    <property type="match status" value="1"/>
</dbReference>
<evidence type="ECO:0000313" key="13">
    <source>
        <dbReference type="EMBL" id="CAB52250.1"/>
    </source>
</evidence>
<dbReference type="GO" id="GO:0005886">
    <property type="term" value="C:plasma membrane"/>
    <property type="evidence" value="ECO:0007669"/>
    <property type="project" value="TreeGrafter"/>
</dbReference>
<feature type="domain" description="Guanylate cyclase" evidence="12">
    <location>
        <begin position="5"/>
        <end position="74"/>
    </location>
</feature>
<evidence type="ECO:0000256" key="4">
    <source>
        <dbReference type="ARBA" id="ARBA00022692"/>
    </source>
</evidence>
<dbReference type="GO" id="GO:0009190">
    <property type="term" value="P:cyclic nucleotide biosynthetic process"/>
    <property type="evidence" value="ECO:0007669"/>
    <property type="project" value="InterPro"/>
</dbReference>
<evidence type="ECO:0000259" key="12">
    <source>
        <dbReference type="PROSITE" id="PS50125"/>
    </source>
</evidence>
<evidence type="ECO:0000256" key="5">
    <source>
        <dbReference type="ARBA" id="ARBA00022723"/>
    </source>
</evidence>
<evidence type="ECO:0000256" key="10">
    <source>
        <dbReference type="ARBA" id="ARBA00023136"/>
    </source>
</evidence>
<keyword evidence="11 13" id="KW-0456">Lyase</keyword>
<feature type="non-terminal residue" evidence="13">
    <location>
        <position position="1"/>
    </location>
</feature>
<dbReference type="PANTHER" id="PTHR45627">
    <property type="entry name" value="ADENYLATE CYCLASE TYPE 1"/>
    <property type="match status" value="1"/>
</dbReference>
<comment type="catalytic activity">
    <reaction evidence="1">
        <text>ATP = 3',5'-cyclic AMP + diphosphate</text>
        <dbReference type="Rhea" id="RHEA:15389"/>
        <dbReference type="ChEBI" id="CHEBI:30616"/>
        <dbReference type="ChEBI" id="CHEBI:33019"/>
        <dbReference type="ChEBI" id="CHEBI:58165"/>
        <dbReference type="EC" id="4.6.1.1"/>
    </reaction>
</comment>
<protein>
    <recommendedName>
        <fullName evidence="3">adenylate cyclase</fullName>
        <ecNumber evidence="3">4.6.1.1</ecNumber>
    </recommendedName>
</protein>
<dbReference type="EMBL" id="AJ239080">
    <property type="protein sequence ID" value="CAB52250.1"/>
    <property type="molecule type" value="mRNA"/>
</dbReference>
<dbReference type="InterPro" id="IPR029787">
    <property type="entry name" value="Nucleotide_cyclase"/>
</dbReference>
<dbReference type="GO" id="GO:0035556">
    <property type="term" value="P:intracellular signal transduction"/>
    <property type="evidence" value="ECO:0007669"/>
    <property type="project" value="InterPro"/>
</dbReference>
<sequence length="74" mass="8135">GGLKGLPPMKKYLNNNELIHPVTNCVLMAYDMYENAKKIQYGSKQTKLSVKIGIHYGSVMAGVIGGHKPQFSLI</sequence>
<dbReference type="InterPro" id="IPR001054">
    <property type="entry name" value="A/G_cyclase"/>
</dbReference>
<feature type="non-terminal residue" evidence="13">
    <location>
        <position position="74"/>
    </location>
</feature>
<evidence type="ECO:0000256" key="1">
    <source>
        <dbReference type="ARBA" id="ARBA00001593"/>
    </source>
</evidence>
<reference evidence="13" key="1">
    <citation type="journal article" date="1999" name="EMBO J.">
        <title>Guanylyl cyclases with the topology of mammalian adenylyl cyclases and an N-terminal P-type ATPase-like domain in Paramecium, Tetrahymena and Plasmodium.</title>
        <authorList>
            <person name="Linder J.U."/>
            <person name="Engel P."/>
            <person name="Reimer A."/>
            <person name="Krueger T."/>
            <person name="Plattner H."/>
            <person name="Schultz A."/>
            <person name="Schultz J.E."/>
        </authorList>
    </citation>
    <scope>NUCLEOTIDE SEQUENCE</scope>
    <source>
        <strain evidence="13">HSM</strain>
    </source>
</reference>
<dbReference type="PROSITE" id="PS50125">
    <property type="entry name" value="GUANYLATE_CYCLASE_2"/>
    <property type="match status" value="1"/>
</dbReference>
<keyword evidence="4" id="KW-0812">Transmembrane</keyword>
<dbReference type="GO" id="GO:0007189">
    <property type="term" value="P:adenylate cyclase-activating G protein-coupled receptor signaling pathway"/>
    <property type="evidence" value="ECO:0007669"/>
    <property type="project" value="TreeGrafter"/>
</dbReference>
<keyword evidence="10" id="KW-0472">Membrane</keyword>
<organism evidence="13">
    <name type="scientific">Tetrahymena pyriformis</name>
    <dbReference type="NCBI Taxonomy" id="5908"/>
    <lineage>
        <taxon>Eukaryota</taxon>
        <taxon>Sar</taxon>
        <taxon>Alveolata</taxon>
        <taxon>Ciliophora</taxon>
        <taxon>Intramacronucleata</taxon>
        <taxon>Oligohymenophorea</taxon>
        <taxon>Hymenostomatida</taxon>
        <taxon>Tetrahymenina</taxon>
        <taxon>Tetrahymenidae</taxon>
        <taxon>Tetrahymena</taxon>
    </lineage>
</organism>
<dbReference type="GO" id="GO:0004016">
    <property type="term" value="F:adenylate cyclase activity"/>
    <property type="evidence" value="ECO:0007669"/>
    <property type="project" value="UniProtKB-EC"/>
</dbReference>
<comment type="subcellular location">
    <subcellularLocation>
        <location evidence="2">Membrane</location>
        <topology evidence="2">Multi-pass membrane protein</topology>
    </subcellularLocation>
</comment>
<keyword evidence="8" id="KW-0460">Magnesium</keyword>
<name>Q9U925_TETPY</name>
<keyword evidence="9" id="KW-1133">Transmembrane helix</keyword>
<evidence type="ECO:0000256" key="6">
    <source>
        <dbReference type="ARBA" id="ARBA00022741"/>
    </source>
</evidence>